<dbReference type="AlphaFoldDB" id="A0A644XMX3"/>
<sequence>MKRKKHAIRHMFALLCICTLLFSGCGVYSKVPPVNPDQSEWEGPLLDQADMEHVQIIVKPRDTTIVLNLDELDADMALLLAYLGEKENQHIQPVQESGEFVLVIQKQQE</sequence>
<accession>A0A644XMX3</accession>
<reference evidence="1" key="1">
    <citation type="submission" date="2019-08" db="EMBL/GenBank/DDBJ databases">
        <authorList>
            <person name="Kucharzyk K."/>
            <person name="Murdoch R.W."/>
            <person name="Higgins S."/>
            <person name="Loffler F."/>
        </authorList>
    </citation>
    <scope>NUCLEOTIDE SEQUENCE</scope>
</reference>
<evidence type="ECO:0000313" key="1">
    <source>
        <dbReference type="EMBL" id="MPM17495.1"/>
    </source>
</evidence>
<name>A0A644XMX3_9ZZZZ</name>
<gene>
    <name evidence="1" type="ORF">SDC9_63890</name>
</gene>
<proteinExistence type="predicted"/>
<dbReference type="PROSITE" id="PS51257">
    <property type="entry name" value="PROKAR_LIPOPROTEIN"/>
    <property type="match status" value="1"/>
</dbReference>
<organism evidence="1">
    <name type="scientific">bioreactor metagenome</name>
    <dbReference type="NCBI Taxonomy" id="1076179"/>
    <lineage>
        <taxon>unclassified sequences</taxon>
        <taxon>metagenomes</taxon>
        <taxon>ecological metagenomes</taxon>
    </lineage>
</organism>
<dbReference type="EMBL" id="VSSQ01002807">
    <property type="protein sequence ID" value="MPM17495.1"/>
    <property type="molecule type" value="Genomic_DNA"/>
</dbReference>
<comment type="caution">
    <text evidence="1">The sequence shown here is derived from an EMBL/GenBank/DDBJ whole genome shotgun (WGS) entry which is preliminary data.</text>
</comment>
<protein>
    <submittedName>
        <fullName evidence="1">Uncharacterized protein</fullName>
    </submittedName>
</protein>